<reference evidence="9" key="2">
    <citation type="submission" date="2023-07" db="EMBL/GenBank/DDBJ databases">
        <title>Genome mining of underrepresented organisms for secondary metabolites.</title>
        <authorList>
            <person name="D'Agostino P.M."/>
        </authorList>
    </citation>
    <scope>NUCLEOTIDE SEQUENCE [LARGE SCALE GENOMIC DNA]</scope>
    <source>
        <strain evidence="9">WS4403</strain>
    </source>
</reference>
<evidence type="ECO:0000256" key="5">
    <source>
        <dbReference type="ARBA" id="ARBA00022989"/>
    </source>
</evidence>
<evidence type="ECO:0000256" key="3">
    <source>
        <dbReference type="ARBA" id="ARBA00022475"/>
    </source>
</evidence>
<dbReference type="RefSeq" id="WP_017800968.1">
    <property type="nucleotide sequence ID" value="NZ_JAGGMQ010000001.1"/>
</dbReference>
<accession>A0ABS4PC10</accession>
<evidence type="ECO:0000256" key="2">
    <source>
        <dbReference type="ARBA" id="ARBA00011006"/>
    </source>
</evidence>
<evidence type="ECO:0000256" key="6">
    <source>
        <dbReference type="ARBA" id="ARBA00023136"/>
    </source>
</evidence>
<evidence type="ECO:0000256" key="7">
    <source>
        <dbReference type="SAM" id="Phobius"/>
    </source>
</evidence>
<protein>
    <submittedName>
        <fullName evidence="8">Membrane protein YeaQ/YmgE (Transglycosylase-associated protein family)</fullName>
    </submittedName>
</protein>
<reference evidence="8 9" key="1">
    <citation type="submission" date="2021-03" db="EMBL/GenBank/DDBJ databases">
        <authorList>
            <person name="D'Agostino P."/>
            <person name="Huntemann M."/>
            <person name="Clum A."/>
            <person name="Spunde A."/>
            <person name="Palaniappan K."/>
            <person name="Ritter S."/>
            <person name="Mikhailova N."/>
            <person name="Chen I.-M."/>
            <person name="Stamatis D."/>
            <person name="Reddy T."/>
            <person name="O'Malley R."/>
            <person name="Daum C."/>
            <person name="Shapiro N."/>
            <person name="Ivanova N."/>
            <person name="Kyrpides N."/>
            <person name="Woyke T."/>
        </authorList>
    </citation>
    <scope>NUCLEOTIDE SEQUENCE [LARGE SCALE GENOMIC DNA]</scope>
    <source>
        <strain evidence="8 9">WS4403</strain>
    </source>
</reference>
<comment type="caution">
    <text evidence="8">The sequence shown here is derived from an EMBL/GenBank/DDBJ whole genome shotgun (WGS) entry which is preliminary data.</text>
</comment>
<keyword evidence="9" id="KW-1185">Reference proteome</keyword>
<comment type="subcellular location">
    <subcellularLocation>
        <location evidence="1">Cell membrane</location>
        <topology evidence="1">Multi-pass membrane protein</topology>
    </subcellularLocation>
</comment>
<feature type="transmembrane region" description="Helical" evidence="7">
    <location>
        <begin position="61"/>
        <end position="79"/>
    </location>
</feature>
<dbReference type="InterPro" id="IPR007341">
    <property type="entry name" value="Transgly_assoc"/>
</dbReference>
<keyword evidence="6 7" id="KW-0472">Membrane</keyword>
<feature type="transmembrane region" description="Helical" evidence="7">
    <location>
        <begin position="28"/>
        <end position="49"/>
    </location>
</feature>
<dbReference type="EMBL" id="JAGGMQ010000001">
    <property type="protein sequence ID" value="MBP2170180.1"/>
    <property type="molecule type" value="Genomic_DNA"/>
</dbReference>
<keyword evidence="4 7" id="KW-0812">Transmembrane</keyword>
<dbReference type="PANTHER" id="PTHR33884">
    <property type="entry name" value="UPF0410 PROTEIN YMGE"/>
    <property type="match status" value="1"/>
</dbReference>
<evidence type="ECO:0000313" key="8">
    <source>
        <dbReference type="EMBL" id="MBP2170180.1"/>
    </source>
</evidence>
<proteinExistence type="inferred from homology"/>
<evidence type="ECO:0000256" key="4">
    <source>
        <dbReference type="ARBA" id="ARBA00022692"/>
    </source>
</evidence>
<gene>
    <name evidence="8" type="ORF">J2125_003372</name>
</gene>
<organism evidence="8 9">
    <name type="scientific">Winslowiella toletana</name>
    <dbReference type="NCBI Taxonomy" id="92490"/>
    <lineage>
        <taxon>Bacteria</taxon>
        <taxon>Pseudomonadati</taxon>
        <taxon>Pseudomonadota</taxon>
        <taxon>Gammaproteobacteria</taxon>
        <taxon>Enterobacterales</taxon>
        <taxon>Erwiniaceae</taxon>
        <taxon>Winslowiella</taxon>
    </lineage>
</organism>
<dbReference type="PANTHER" id="PTHR33884:SF3">
    <property type="entry name" value="UPF0410 PROTEIN YMGE"/>
    <property type="match status" value="1"/>
</dbReference>
<keyword evidence="3" id="KW-1003">Cell membrane</keyword>
<sequence>MGLLSWIVIGLIAGLVVRRFFPGRQGGSIPTLILALVGALVGGYISSYFSWGTLATIEPRALLLALLGALVMMLVAKILRL</sequence>
<name>A0ABS4PC10_9GAMM</name>
<evidence type="ECO:0000256" key="1">
    <source>
        <dbReference type="ARBA" id="ARBA00004651"/>
    </source>
</evidence>
<comment type="similarity">
    <text evidence="2">Belongs to the UPF0410 family.</text>
</comment>
<keyword evidence="5 7" id="KW-1133">Transmembrane helix</keyword>
<dbReference type="Proteomes" id="UP001195624">
    <property type="component" value="Unassembled WGS sequence"/>
</dbReference>
<evidence type="ECO:0000313" key="9">
    <source>
        <dbReference type="Proteomes" id="UP001195624"/>
    </source>
</evidence>